<gene>
    <name evidence="1" type="ORF">SAMN04488118_10516</name>
</gene>
<reference evidence="1 2" key="1">
    <citation type="submission" date="2016-10" db="EMBL/GenBank/DDBJ databases">
        <authorList>
            <person name="de Groot N.N."/>
        </authorList>
    </citation>
    <scope>NUCLEOTIDE SEQUENCE [LARGE SCALE GENOMIC DNA]</scope>
    <source>
        <strain evidence="1 2">U95</strain>
    </source>
</reference>
<dbReference type="EMBL" id="FMWG01000005">
    <property type="protein sequence ID" value="SCZ63059.1"/>
    <property type="molecule type" value="Genomic_DNA"/>
</dbReference>
<evidence type="ECO:0000313" key="2">
    <source>
        <dbReference type="Proteomes" id="UP000198767"/>
    </source>
</evidence>
<accession>A0A1G5QPM0</accession>
<evidence type="ECO:0000313" key="1">
    <source>
        <dbReference type="EMBL" id="SCZ63059.1"/>
    </source>
</evidence>
<protein>
    <submittedName>
        <fullName evidence="1">Uncharacterized protein</fullName>
    </submittedName>
</protein>
<proteinExistence type="predicted"/>
<dbReference type="AlphaFoldDB" id="A0A1G5QPM0"/>
<organism evidence="1 2">
    <name type="scientific">Epibacterium ulvae</name>
    <dbReference type="NCBI Taxonomy" id="1156985"/>
    <lineage>
        <taxon>Bacteria</taxon>
        <taxon>Pseudomonadati</taxon>
        <taxon>Pseudomonadota</taxon>
        <taxon>Alphaproteobacteria</taxon>
        <taxon>Rhodobacterales</taxon>
        <taxon>Roseobacteraceae</taxon>
        <taxon>Epibacterium</taxon>
    </lineage>
</organism>
<sequence>MIDTVYQLSEAELFRLTSAYTAIRDPKIRTEFLRTVEAWAIDQWQCCDDA</sequence>
<dbReference type="Proteomes" id="UP000198767">
    <property type="component" value="Unassembled WGS sequence"/>
</dbReference>
<dbReference type="RefSeq" id="WP_157843938.1">
    <property type="nucleotide sequence ID" value="NZ_FMWG01000005.1"/>
</dbReference>
<keyword evidence="2" id="KW-1185">Reference proteome</keyword>
<name>A0A1G5QPM0_9RHOB</name>